<sequence length="79" mass="9389">MTPKEKANELVVKYLRIENSNEWWSKVPAKECALIAVDEVIKVCPYYSKEGCETIEQLRANDYEFITYWQEVKKEIENL</sequence>
<accession>A0A6J5MA49</accession>
<proteinExistence type="predicted"/>
<reference evidence="1" key="1">
    <citation type="submission" date="2020-04" db="EMBL/GenBank/DDBJ databases">
        <authorList>
            <person name="Chiriac C."/>
            <person name="Salcher M."/>
            <person name="Ghai R."/>
            <person name="Kavagutti S V."/>
        </authorList>
    </citation>
    <scope>NUCLEOTIDE SEQUENCE</scope>
</reference>
<organism evidence="1">
    <name type="scientific">uncultured Caudovirales phage</name>
    <dbReference type="NCBI Taxonomy" id="2100421"/>
    <lineage>
        <taxon>Viruses</taxon>
        <taxon>Duplodnaviria</taxon>
        <taxon>Heunggongvirae</taxon>
        <taxon>Uroviricota</taxon>
        <taxon>Caudoviricetes</taxon>
        <taxon>Peduoviridae</taxon>
        <taxon>Maltschvirus</taxon>
        <taxon>Maltschvirus maltsch</taxon>
    </lineage>
</organism>
<evidence type="ECO:0000313" key="1">
    <source>
        <dbReference type="EMBL" id="CAB4141926.1"/>
    </source>
</evidence>
<gene>
    <name evidence="1" type="ORF">UFOVP428_29</name>
</gene>
<protein>
    <submittedName>
        <fullName evidence="1">Uncharacterized protein</fullName>
    </submittedName>
</protein>
<name>A0A6J5MA49_9CAUD</name>
<dbReference type="EMBL" id="LR796397">
    <property type="protein sequence ID" value="CAB4141926.1"/>
    <property type="molecule type" value="Genomic_DNA"/>
</dbReference>